<gene>
    <name evidence="1" type="ORF">DAETH_48450</name>
</gene>
<keyword evidence="2" id="KW-1185">Reference proteome</keyword>
<organism evidence="1 2">
    <name type="scientific">Deinococcus aetherius</name>
    <dbReference type="NCBI Taxonomy" id="200252"/>
    <lineage>
        <taxon>Bacteria</taxon>
        <taxon>Thermotogati</taxon>
        <taxon>Deinococcota</taxon>
        <taxon>Deinococci</taxon>
        <taxon>Deinococcales</taxon>
        <taxon>Deinococcaceae</taxon>
        <taxon>Deinococcus</taxon>
    </lineage>
</organism>
<evidence type="ECO:0000313" key="2">
    <source>
        <dbReference type="Proteomes" id="UP001064971"/>
    </source>
</evidence>
<protein>
    <submittedName>
        <fullName evidence="1">Uncharacterized protein</fullName>
    </submittedName>
</protein>
<dbReference type="EMBL" id="AP026564">
    <property type="protein sequence ID" value="BDP44876.1"/>
    <property type="molecule type" value="Genomic_DNA"/>
</dbReference>
<sequence>MTRKAPDLPRYHNTYPEGLATAADLEALGLKPGSIRPVALLTYEDGDRSGMCGLFEREAAVLKDSPSPNQEAS</sequence>
<proteinExistence type="predicted"/>
<reference evidence="1" key="1">
    <citation type="submission" date="2022-07" db="EMBL/GenBank/DDBJ databases">
        <title>Complete Genome Sequence of the Radioresistant Bacterium Deinococcus aetherius ST0316, Isolated from the Air Dust collected in Lower Stratosphere above Japan.</title>
        <authorList>
            <person name="Satoh K."/>
            <person name="Hagiwara K."/>
            <person name="Katsumata K."/>
            <person name="Kubo A."/>
            <person name="Yokobori S."/>
            <person name="Yamagishi A."/>
            <person name="Oono Y."/>
            <person name="Narumi I."/>
        </authorList>
    </citation>
    <scope>NUCLEOTIDE SEQUENCE</scope>
    <source>
        <strain evidence="1">ST0316</strain>
        <plasmid evidence="1">pDAETH-4</plasmid>
    </source>
</reference>
<dbReference type="RefSeq" id="WP_264778924.1">
    <property type="nucleotide sequence ID" value="NZ_AP026564.1"/>
</dbReference>
<geneLocation type="plasmid" evidence="1 2">
    <name>pDAETH-4</name>
</geneLocation>
<evidence type="ECO:0000313" key="1">
    <source>
        <dbReference type="EMBL" id="BDP44876.1"/>
    </source>
</evidence>
<dbReference type="Proteomes" id="UP001064971">
    <property type="component" value="Plasmid pDAETH-4"/>
</dbReference>
<accession>A0ABN6RSC9</accession>
<name>A0ABN6RSC9_9DEIO</name>
<keyword evidence="1" id="KW-0614">Plasmid</keyword>